<proteinExistence type="predicted"/>
<dbReference type="PANTHER" id="PTHR38340">
    <property type="entry name" value="S-LAYER PROTEIN"/>
    <property type="match status" value="1"/>
</dbReference>
<reference evidence="4 5" key="1">
    <citation type="submission" date="2018-04" db="EMBL/GenBank/DDBJ databases">
        <title>Genomic Encyclopedia of Archaeal and Bacterial Type Strains, Phase II (KMG-II): from individual species to whole genera.</title>
        <authorList>
            <person name="Goeker M."/>
        </authorList>
    </citation>
    <scope>NUCLEOTIDE SEQUENCE [LARGE SCALE GENOMIC DNA]</scope>
    <source>
        <strain evidence="4 5">DSM 12244</strain>
    </source>
</reference>
<dbReference type="Gene3D" id="2.150.10.10">
    <property type="entry name" value="Serralysin-like metalloprotease, C-terminal"/>
    <property type="match status" value="1"/>
</dbReference>
<dbReference type="EMBL" id="QBKU01000006">
    <property type="protein sequence ID" value="PTX73690.1"/>
    <property type="molecule type" value="Genomic_DNA"/>
</dbReference>
<accession>A0A2T6CDV2</accession>
<dbReference type="Proteomes" id="UP000244092">
    <property type="component" value="Unassembled WGS sequence"/>
</dbReference>
<organism evidence="4 5">
    <name type="scientific">Sulfitobacter mediterraneus</name>
    <dbReference type="NCBI Taxonomy" id="83219"/>
    <lineage>
        <taxon>Bacteria</taxon>
        <taxon>Pseudomonadati</taxon>
        <taxon>Pseudomonadota</taxon>
        <taxon>Alphaproteobacteria</taxon>
        <taxon>Rhodobacterales</taxon>
        <taxon>Roseobacteraceae</taxon>
        <taxon>Sulfitobacter</taxon>
    </lineage>
</organism>
<dbReference type="PRINTS" id="PR00313">
    <property type="entry name" value="CABNDNGRPT"/>
</dbReference>
<dbReference type="InterPro" id="IPR050557">
    <property type="entry name" value="RTX_toxin/Mannuronan_C5-epim"/>
</dbReference>
<evidence type="ECO:0000313" key="5">
    <source>
        <dbReference type="Proteomes" id="UP000244092"/>
    </source>
</evidence>
<dbReference type="SUPFAM" id="SSF51120">
    <property type="entry name" value="beta-Roll"/>
    <property type="match status" value="1"/>
</dbReference>
<protein>
    <submittedName>
        <fullName evidence="4">Uncharacterized protein DUF4214</fullName>
    </submittedName>
</protein>
<dbReference type="InterPro" id="IPR025282">
    <property type="entry name" value="DUF4214"/>
</dbReference>
<comment type="subcellular location">
    <subcellularLocation>
        <location evidence="1">Secreted</location>
    </subcellularLocation>
</comment>
<evidence type="ECO:0000259" key="3">
    <source>
        <dbReference type="Pfam" id="PF13946"/>
    </source>
</evidence>
<sequence>MSPPPETWVEITGVSASIPAQEQNDGLFDPDGNVIGFDYGAILWDELILGGDDDITVSASWESEEPPVIRGYDGDDVIREEDPWTIYHLGGTSGDDQVSTLQENASPELDDLIVGDVIVWDFPKPNDGIFHGDAGNDHITAAEGNDTLFGGEGDDTLIAYRGENRLIGGAGDDSLSGGDGETAVFAGESDEFTISVFVPSEPDNIANASDQSSFAIIADPDILPYQPQPTILVSDRASDREGNDTLTGIEFLEFSNATINTDVLLSALELSESQAREITAHYLAVLDRAPDAQGLYFWGSKIAEGMSMDNLAGHLSASQELADQYEDLSLTVSDLEAIAQSVLNRSLDPGGLEFWSQMAE</sequence>
<dbReference type="GO" id="GO:0005576">
    <property type="term" value="C:extracellular region"/>
    <property type="evidence" value="ECO:0007669"/>
    <property type="project" value="UniProtKB-SubCell"/>
</dbReference>
<gene>
    <name evidence="4" type="ORF">C8N31_106153</name>
</gene>
<evidence type="ECO:0000256" key="1">
    <source>
        <dbReference type="ARBA" id="ARBA00004613"/>
    </source>
</evidence>
<feature type="domain" description="DUF4214" evidence="3">
    <location>
        <begin position="278"/>
        <end position="323"/>
    </location>
</feature>
<dbReference type="GO" id="GO:0005509">
    <property type="term" value="F:calcium ion binding"/>
    <property type="evidence" value="ECO:0007669"/>
    <property type="project" value="InterPro"/>
</dbReference>
<name>A0A2T6CDV2_9RHOB</name>
<evidence type="ECO:0000313" key="4">
    <source>
        <dbReference type="EMBL" id="PTX73690.1"/>
    </source>
</evidence>
<dbReference type="PANTHER" id="PTHR38340:SF1">
    <property type="entry name" value="S-LAYER PROTEIN"/>
    <property type="match status" value="1"/>
</dbReference>
<comment type="caution">
    <text evidence="4">The sequence shown here is derived from an EMBL/GenBank/DDBJ whole genome shotgun (WGS) entry which is preliminary data.</text>
</comment>
<keyword evidence="2" id="KW-0964">Secreted</keyword>
<evidence type="ECO:0000256" key="2">
    <source>
        <dbReference type="ARBA" id="ARBA00022525"/>
    </source>
</evidence>
<dbReference type="Pfam" id="PF13946">
    <property type="entry name" value="DUF4214"/>
    <property type="match status" value="1"/>
</dbReference>
<dbReference type="AlphaFoldDB" id="A0A2T6CDV2"/>
<dbReference type="InterPro" id="IPR011049">
    <property type="entry name" value="Serralysin-like_metalloprot_C"/>
</dbReference>
<dbReference type="Pfam" id="PF00353">
    <property type="entry name" value="HemolysinCabind"/>
    <property type="match status" value="2"/>
</dbReference>
<dbReference type="InterPro" id="IPR001343">
    <property type="entry name" value="Hemolysn_Ca-bd"/>
</dbReference>